<dbReference type="RefSeq" id="XP_040591804.1">
    <property type="nucleotide sequence ID" value="XM_040735870.1"/>
</dbReference>
<protein>
    <submittedName>
        <fullName evidence="2 3">Transcription termination factor 1, mitochondrial isoform X2</fullName>
    </submittedName>
</protein>
<evidence type="ECO:0000313" key="1">
    <source>
        <dbReference type="Proteomes" id="UP000886700"/>
    </source>
</evidence>
<organism evidence="1 2">
    <name type="scientific">Mesocricetus auratus</name>
    <name type="common">Golden hamster</name>
    <dbReference type="NCBI Taxonomy" id="10036"/>
    <lineage>
        <taxon>Eukaryota</taxon>
        <taxon>Metazoa</taxon>
        <taxon>Chordata</taxon>
        <taxon>Craniata</taxon>
        <taxon>Vertebrata</taxon>
        <taxon>Euteleostomi</taxon>
        <taxon>Mammalia</taxon>
        <taxon>Eutheria</taxon>
        <taxon>Euarchontoglires</taxon>
        <taxon>Glires</taxon>
        <taxon>Rodentia</taxon>
        <taxon>Myomorpha</taxon>
        <taxon>Muroidea</taxon>
        <taxon>Cricetidae</taxon>
        <taxon>Cricetinae</taxon>
        <taxon>Mesocricetus</taxon>
    </lineage>
</organism>
<proteinExistence type="predicted"/>
<dbReference type="GeneID" id="101833023"/>
<name>A0ABM2WSM3_MESAU</name>
<evidence type="ECO:0000313" key="2">
    <source>
        <dbReference type="RefSeq" id="XP_040591803.1"/>
    </source>
</evidence>
<reference evidence="2 3" key="1">
    <citation type="submission" date="2025-05" db="UniProtKB">
        <authorList>
            <consortium name="RefSeq"/>
        </authorList>
    </citation>
    <scope>IDENTIFICATION</scope>
    <source>
        <tissue evidence="2 3">Liver</tissue>
    </source>
</reference>
<dbReference type="RefSeq" id="XP_040591803.1">
    <property type="nucleotide sequence ID" value="XM_040735869.1"/>
</dbReference>
<keyword evidence="1" id="KW-1185">Reference proteome</keyword>
<evidence type="ECO:0000313" key="3">
    <source>
        <dbReference type="RefSeq" id="XP_040591804.1"/>
    </source>
</evidence>
<sequence>MASPRALPEAERSALTSALLAFPGFLERKWEVSAASFCTERGRGVARGETGSRRGVCEREACVCYAPRPLRNCAGGKDGLRRGIAAPEGWGLAMCSALRPQRGSGRPRVYLYPIPLPFNFGYSLSPH</sequence>
<gene>
    <name evidence="2 3" type="primary">Mterf1</name>
</gene>
<dbReference type="Proteomes" id="UP000886700">
    <property type="component" value="Unplaced"/>
</dbReference>
<accession>A0ABM2WSM3</accession>